<gene>
    <name evidence="7" type="ORF">QR680_011401</name>
</gene>
<proteinExistence type="inferred from homology"/>
<dbReference type="Proteomes" id="UP001175271">
    <property type="component" value="Unassembled WGS sequence"/>
</dbReference>
<feature type="compositionally biased region" description="Basic residues" evidence="4">
    <location>
        <begin position="46"/>
        <end position="55"/>
    </location>
</feature>
<feature type="compositionally biased region" description="Basic and acidic residues" evidence="4">
    <location>
        <begin position="82"/>
        <end position="115"/>
    </location>
</feature>
<evidence type="ECO:0000259" key="6">
    <source>
        <dbReference type="PROSITE" id="PS51366"/>
    </source>
</evidence>
<feature type="transmembrane region" description="Helical" evidence="5">
    <location>
        <begin position="843"/>
        <end position="870"/>
    </location>
</feature>
<keyword evidence="5" id="KW-1133">Transmembrane helix</keyword>
<name>A0AA39ITE5_9BILA</name>
<accession>A0AA39ITE5</accession>
<feature type="region of interest" description="Disordered" evidence="4">
    <location>
        <begin position="1"/>
        <end position="21"/>
    </location>
</feature>
<feature type="region of interest" description="Disordered" evidence="4">
    <location>
        <begin position="78"/>
        <end position="115"/>
    </location>
</feature>
<evidence type="ECO:0000256" key="5">
    <source>
        <dbReference type="SAM" id="Phobius"/>
    </source>
</evidence>
<dbReference type="PANTHER" id="PTHR18034:SF4">
    <property type="entry name" value="NUCLEOLAR MIF4G DOMAIN-CONTAINING PROTEIN 1"/>
    <property type="match status" value="1"/>
</dbReference>
<dbReference type="PANTHER" id="PTHR18034">
    <property type="entry name" value="CELL CYCLE CONTROL PROTEIN CWF22-RELATED"/>
    <property type="match status" value="1"/>
</dbReference>
<dbReference type="GO" id="GO:0003723">
    <property type="term" value="F:RNA binding"/>
    <property type="evidence" value="ECO:0007669"/>
    <property type="project" value="InterPro"/>
</dbReference>
<comment type="caution">
    <text evidence="7">The sequence shown here is derived from an EMBL/GenBank/DDBJ whole genome shotgun (WGS) entry which is preliminary data.</text>
</comment>
<dbReference type="SMART" id="SM00543">
    <property type="entry name" value="MIF4G"/>
    <property type="match status" value="1"/>
</dbReference>
<dbReference type="InterPro" id="IPR016024">
    <property type="entry name" value="ARM-type_fold"/>
</dbReference>
<dbReference type="GO" id="GO:0005730">
    <property type="term" value="C:nucleolus"/>
    <property type="evidence" value="ECO:0007669"/>
    <property type="project" value="UniProtKB-SubCell"/>
</dbReference>
<dbReference type="InterPro" id="IPR003891">
    <property type="entry name" value="Initiation_fac_eIF4g_MI"/>
</dbReference>
<dbReference type="InterPro" id="IPR003890">
    <property type="entry name" value="MIF4G-like_typ-3"/>
</dbReference>
<feature type="compositionally biased region" description="Acidic residues" evidence="4">
    <location>
        <begin position="172"/>
        <end position="238"/>
    </location>
</feature>
<keyword evidence="5" id="KW-0472">Membrane</keyword>
<dbReference type="InterPro" id="IPR050781">
    <property type="entry name" value="CWC22_splicing_factor"/>
</dbReference>
<organism evidence="7 8">
    <name type="scientific">Steinernema hermaphroditum</name>
    <dbReference type="NCBI Taxonomy" id="289476"/>
    <lineage>
        <taxon>Eukaryota</taxon>
        <taxon>Metazoa</taxon>
        <taxon>Ecdysozoa</taxon>
        <taxon>Nematoda</taxon>
        <taxon>Chromadorea</taxon>
        <taxon>Rhabditida</taxon>
        <taxon>Tylenchina</taxon>
        <taxon>Panagrolaimomorpha</taxon>
        <taxon>Strongyloidoidea</taxon>
        <taxon>Steinernematidae</taxon>
        <taxon>Steinernema</taxon>
    </lineage>
</organism>
<keyword evidence="5" id="KW-0812">Transmembrane</keyword>
<dbReference type="PROSITE" id="PS51366">
    <property type="entry name" value="MI"/>
    <property type="match status" value="1"/>
</dbReference>
<feature type="region of interest" description="Disordered" evidence="4">
    <location>
        <begin position="42"/>
        <end position="65"/>
    </location>
</feature>
<keyword evidence="8" id="KW-1185">Reference proteome</keyword>
<comment type="similarity">
    <text evidence="2">Belongs to the CWC22 family.</text>
</comment>
<dbReference type="SUPFAM" id="SSF48371">
    <property type="entry name" value="ARM repeat"/>
    <property type="match status" value="1"/>
</dbReference>
<reference evidence="7" key="1">
    <citation type="submission" date="2023-06" db="EMBL/GenBank/DDBJ databases">
        <title>Genomic analysis of the entomopathogenic nematode Steinernema hermaphroditum.</title>
        <authorList>
            <person name="Schwarz E.M."/>
            <person name="Heppert J.K."/>
            <person name="Baniya A."/>
            <person name="Schwartz H.T."/>
            <person name="Tan C.-H."/>
            <person name="Antoshechkin I."/>
            <person name="Sternberg P.W."/>
            <person name="Goodrich-Blair H."/>
            <person name="Dillman A.R."/>
        </authorList>
    </citation>
    <scope>NUCLEOTIDE SEQUENCE</scope>
    <source>
        <strain evidence="7">PS9179</strain>
        <tissue evidence="7">Whole animal</tissue>
    </source>
</reference>
<dbReference type="GO" id="GO:0042274">
    <property type="term" value="P:ribosomal small subunit biogenesis"/>
    <property type="evidence" value="ECO:0007669"/>
    <property type="project" value="TreeGrafter"/>
</dbReference>
<evidence type="ECO:0000256" key="1">
    <source>
        <dbReference type="ARBA" id="ARBA00004604"/>
    </source>
</evidence>
<feature type="region of interest" description="Disordered" evidence="4">
    <location>
        <begin position="165"/>
        <end position="238"/>
    </location>
</feature>
<evidence type="ECO:0000313" key="8">
    <source>
        <dbReference type="Proteomes" id="UP001175271"/>
    </source>
</evidence>
<evidence type="ECO:0000256" key="2">
    <source>
        <dbReference type="ARBA" id="ARBA00006856"/>
    </source>
</evidence>
<dbReference type="Gene3D" id="1.25.40.180">
    <property type="match status" value="1"/>
</dbReference>
<protein>
    <recommendedName>
        <fullName evidence="6">MI domain-containing protein</fullName>
    </recommendedName>
</protein>
<evidence type="ECO:0000313" key="7">
    <source>
        <dbReference type="EMBL" id="KAK0429480.1"/>
    </source>
</evidence>
<sequence length="873" mass="100832">MGIGNLSTRCARKEARKNKKEMKKLGKVAFNQHKKVDKVLEEKFGSKRQRKKMRQRANADRNAEESLEIERDIAGNIITDKPITEAQRKHIEKQQQEEERELKRERRRAQRELVKQEETEMKKYAKLLGYHKRKSKNIPAIFESEGLADLLEICDAAKRREIAQKDKMEVEAGLDSDPEGDDDQELNEPEMDLNEDSDIDDEDDFDMMDEDEDEGEAFVDEEEDEELEEEEEKEDEVVEDIYGRQVSKKTGQLIERNVKGALEKLNQLEQKMDVLNDEDRMKLERSIRGITNRLIAEQSLVLATKSLRDIFTSNGRNDVKQILFEALYKHFSVGMRIQDKMLLEHSTFLALTHTSVSSEITCHFVEMFVTKLVEAIRSGVEQVDDKSLENQMIVLCHLYNFKVIKGKMVVEIMDILKENVTARNLTLILLALSYAGASFKKRDSASLKQFIENLQIELSRLTDLENRGTRVKFFVEEILSIKNCNILKLTTQLDAAQLEHFLKLYRGLIKNVDKKEGELGMSVDDILHIEERGRWWVVGSSWMPTDDGSMPGGSNALGLEGASTHANLSAEQQFDASLVALAKKAKMNTELRKTIFCTMMSASDDNDAFERLLKLSLKDQQEREIIHISIMCLMRESSYNPFYCSLVDQFCNYHKRFKTTVQYAIWDRMRELSDFKLKQRSNLAYFIADLIRKEAIGLPVLKVVEFATIDPITSRTVKKLMCRLLLTTTEQKLKEIFERVIHSKTHDFLSQALQLFLHMKMRSIGGDENAEAIAKKVRCIKKITIAEKRLKGIYTGFACPICRNVNQENVQLAKNYALSRVLDSAQKELNYLRKESKWDQRKIIDCLTGMVVFIVFCLLLDSALLGFLWMNLK</sequence>
<dbReference type="EMBL" id="JAUCMV010000001">
    <property type="protein sequence ID" value="KAK0429480.1"/>
    <property type="molecule type" value="Genomic_DNA"/>
</dbReference>
<evidence type="ECO:0000256" key="3">
    <source>
        <dbReference type="ARBA" id="ARBA00023242"/>
    </source>
</evidence>
<comment type="subcellular location">
    <subcellularLocation>
        <location evidence="1">Nucleus</location>
        <location evidence="1">Nucleolus</location>
    </subcellularLocation>
</comment>
<dbReference type="Pfam" id="PF02847">
    <property type="entry name" value="MA3"/>
    <property type="match status" value="1"/>
</dbReference>
<evidence type="ECO:0000256" key="4">
    <source>
        <dbReference type="SAM" id="MobiDB-lite"/>
    </source>
</evidence>
<feature type="domain" description="MI" evidence="6">
    <location>
        <begin position="590"/>
        <end position="706"/>
    </location>
</feature>
<dbReference type="Pfam" id="PF02854">
    <property type="entry name" value="MIF4G"/>
    <property type="match status" value="1"/>
</dbReference>
<dbReference type="SMART" id="SM00544">
    <property type="entry name" value="MA3"/>
    <property type="match status" value="1"/>
</dbReference>
<dbReference type="AlphaFoldDB" id="A0AA39ITE5"/>
<keyword evidence="3" id="KW-0539">Nucleus</keyword>